<dbReference type="SUPFAM" id="SSF54975">
    <property type="entry name" value="Acylphosphatase/BLUF domain-like"/>
    <property type="match status" value="1"/>
</dbReference>
<evidence type="ECO:0000313" key="13">
    <source>
        <dbReference type="Proteomes" id="UP000004699"/>
    </source>
</evidence>
<dbReference type="Pfam" id="PF07503">
    <property type="entry name" value="zf-HYPF"/>
    <property type="match status" value="2"/>
</dbReference>
<reference evidence="13" key="1">
    <citation type="journal article" date="2013" name="BMC Microbiol.">
        <title>Taxonomy and evolution of bacteriochlorophyll a-containing members of the OM60/NOR5 clade of marine gammaproteobacteria: description of Luminiphilus syltensis gen. nov., sp. nov., reclassification of Haliea rubra as Pseudohaliea rubra gen. nov., comb. nov., and emendation of Chromatocurvus halotolerans.</title>
        <authorList>
            <person name="Spring S."/>
            <person name="Riedel T."/>
            <person name="Sproer C."/>
            <person name="Yan S."/>
            <person name="Harder J."/>
            <person name="Fuchs B.M."/>
        </authorList>
    </citation>
    <scope>NUCLEOTIDE SEQUENCE [LARGE SCALE GENOMIC DNA]</scope>
    <source>
        <strain evidence="13">NOR51-B</strain>
    </source>
</reference>
<evidence type="ECO:0000256" key="6">
    <source>
        <dbReference type="ARBA" id="ARBA00022833"/>
    </source>
</evidence>
<evidence type="ECO:0000256" key="7">
    <source>
        <dbReference type="ARBA" id="ARBA00048220"/>
    </source>
</evidence>
<dbReference type="OrthoDB" id="9808093at2"/>
<feature type="active site" evidence="9">
    <location>
        <position position="29"/>
    </location>
</feature>
<dbReference type="Gene3D" id="3.30.420.40">
    <property type="match status" value="1"/>
</dbReference>
<keyword evidence="13" id="KW-1185">Reference proteome</keyword>
<dbReference type="STRING" id="565045.NOR51B_211"/>
<dbReference type="EC" id="6.2.-.-" evidence="8"/>
<comment type="similarity">
    <text evidence="2 8">Belongs to the carbamoyltransferase HypF family.</text>
</comment>
<feature type="domain" description="Acylphosphatase-like" evidence="10">
    <location>
        <begin position="14"/>
        <end position="100"/>
    </location>
</feature>
<dbReference type="PIRSF" id="PIRSF006256">
    <property type="entry name" value="CMPcnvr_hdrg_mat"/>
    <property type="match status" value="1"/>
</dbReference>
<dbReference type="SUPFAM" id="SSF55821">
    <property type="entry name" value="YrdC/RibB"/>
    <property type="match status" value="1"/>
</dbReference>
<keyword evidence="9" id="KW-0378">Hydrolase</keyword>
<gene>
    <name evidence="12" type="primary">hypF</name>
    <name evidence="12" type="ORF">NOR51B_211</name>
</gene>
<dbReference type="GO" id="GO:0016743">
    <property type="term" value="F:carboxyl- or carbamoyltransferase activity"/>
    <property type="evidence" value="ECO:0007669"/>
    <property type="project" value="UniProtKB-UniRule"/>
</dbReference>
<evidence type="ECO:0000256" key="1">
    <source>
        <dbReference type="ARBA" id="ARBA00004711"/>
    </source>
</evidence>
<dbReference type="UniPathway" id="UPA00335"/>
<dbReference type="PROSITE" id="PS51160">
    <property type="entry name" value="ACYLPHOSPHATASE_3"/>
    <property type="match status" value="1"/>
</dbReference>
<evidence type="ECO:0000259" key="11">
    <source>
        <dbReference type="PROSITE" id="PS51163"/>
    </source>
</evidence>
<dbReference type="InterPro" id="IPR004421">
    <property type="entry name" value="Carbamoyltransferase_HypF"/>
</dbReference>
<dbReference type="HOGENOM" id="CLU_009164_0_0_6"/>
<feature type="domain" description="YrdC-like" evidence="11">
    <location>
        <begin position="211"/>
        <end position="396"/>
    </location>
</feature>
<dbReference type="InterPro" id="IPR017945">
    <property type="entry name" value="DHBP_synth_RibB-like_a/b_dom"/>
</dbReference>
<proteinExistence type="inferred from homology"/>
<evidence type="ECO:0000256" key="4">
    <source>
        <dbReference type="ARBA" id="ARBA00022723"/>
    </source>
</evidence>
<dbReference type="PROSITE" id="PS51163">
    <property type="entry name" value="YRDC"/>
    <property type="match status" value="1"/>
</dbReference>
<dbReference type="InterPro" id="IPR055128">
    <property type="entry name" value="HypF_C_2"/>
</dbReference>
<dbReference type="PANTHER" id="PTHR42959:SF1">
    <property type="entry name" value="CARBAMOYLTRANSFERASE HYPF"/>
    <property type="match status" value="1"/>
</dbReference>
<evidence type="ECO:0000313" key="12">
    <source>
        <dbReference type="EMBL" id="EED34274.1"/>
    </source>
</evidence>
<keyword evidence="6" id="KW-0862">Zinc</keyword>
<dbReference type="InterPro" id="IPR041440">
    <property type="entry name" value="HypF_C"/>
</dbReference>
<dbReference type="Gene3D" id="3.30.110.120">
    <property type="match status" value="1"/>
</dbReference>
<dbReference type="Pfam" id="PF22521">
    <property type="entry name" value="HypF_C_2"/>
    <property type="match status" value="1"/>
</dbReference>
<dbReference type="GO" id="GO:0016874">
    <property type="term" value="F:ligase activity"/>
    <property type="evidence" value="ECO:0007669"/>
    <property type="project" value="UniProtKB-UniRule"/>
</dbReference>
<comment type="function">
    <text evidence="8">Involved in the maturation of [NiFe] hydrogenases. Along with HypE, it catalyzes the synthesis of the CN ligands of the active site iron of [NiFe]-hydrogenases. HypF functions as a carbamoyl transferase using carbamoylphosphate as a substrate and transferring the carboxamido moiety in an ATP-dependent reaction to the thiolate of the C-terminal cysteine of HypE yielding a protein-S-carboxamide.</text>
</comment>
<protein>
    <recommendedName>
        <fullName evidence="8">Carbamoyltransferase HypF</fullName>
        <ecNumber evidence="8">6.2.-.-</ecNumber>
    </recommendedName>
</protein>
<evidence type="ECO:0000256" key="2">
    <source>
        <dbReference type="ARBA" id="ARBA00008097"/>
    </source>
</evidence>
<dbReference type="InterPro" id="IPR001792">
    <property type="entry name" value="Acylphosphatase-like_dom"/>
</dbReference>
<dbReference type="Gene3D" id="3.90.870.50">
    <property type="match status" value="1"/>
</dbReference>
<comment type="catalytic activity">
    <reaction evidence="9">
        <text>an acyl phosphate + H2O = a carboxylate + phosphate + H(+)</text>
        <dbReference type="Rhea" id="RHEA:14965"/>
        <dbReference type="ChEBI" id="CHEBI:15377"/>
        <dbReference type="ChEBI" id="CHEBI:15378"/>
        <dbReference type="ChEBI" id="CHEBI:29067"/>
        <dbReference type="ChEBI" id="CHEBI:43474"/>
        <dbReference type="ChEBI" id="CHEBI:59918"/>
        <dbReference type="EC" id="3.6.1.7"/>
    </reaction>
</comment>
<evidence type="ECO:0000256" key="8">
    <source>
        <dbReference type="PIRNR" id="PIRNR006256"/>
    </source>
</evidence>
<dbReference type="InterPro" id="IPR051060">
    <property type="entry name" value="Carbamoyltrans_HypF-like"/>
</dbReference>
<dbReference type="InterPro" id="IPR017968">
    <property type="entry name" value="Acylphosphatase_CS"/>
</dbReference>
<dbReference type="PANTHER" id="PTHR42959">
    <property type="entry name" value="CARBAMOYLTRANSFERASE"/>
    <property type="match status" value="1"/>
</dbReference>
<dbReference type="InterPro" id="IPR006070">
    <property type="entry name" value="Sua5-like_dom"/>
</dbReference>
<evidence type="ECO:0000256" key="5">
    <source>
        <dbReference type="ARBA" id="ARBA00022771"/>
    </source>
</evidence>
<name>B8KXU6_9GAMM</name>
<dbReference type="NCBIfam" id="TIGR00143">
    <property type="entry name" value="hypF"/>
    <property type="match status" value="1"/>
</dbReference>
<organism evidence="12 13">
    <name type="scientific">Luminiphilus syltensis NOR5-1B</name>
    <dbReference type="NCBI Taxonomy" id="565045"/>
    <lineage>
        <taxon>Bacteria</taxon>
        <taxon>Pseudomonadati</taxon>
        <taxon>Pseudomonadota</taxon>
        <taxon>Gammaproteobacteria</taxon>
        <taxon>Cellvibrionales</taxon>
        <taxon>Halieaceae</taxon>
        <taxon>Luminiphilus</taxon>
    </lineage>
</organism>
<dbReference type="EMBL" id="DS999411">
    <property type="protein sequence ID" value="EED34274.1"/>
    <property type="molecule type" value="Genomic_DNA"/>
</dbReference>
<evidence type="ECO:0000259" key="10">
    <source>
        <dbReference type="PROSITE" id="PS51160"/>
    </source>
</evidence>
<keyword evidence="3" id="KW-0436">Ligase</keyword>
<dbReference type="PROSITE" id="PS00150">
    <property type="entry name" value="ACYLPHOSPHATASE_1"/>
    <property type="match status" value="1"/>
</dbReference>
<sequence>MTERARSLPSDRVRLRFEIGGAVQGVGFRPFVFRTARHFGVTGHVANTGDGVIVEAEGAPCALEAFAQALQGSAPAPAQLRSFRCQSIALRGDSDFVIGDSTVGVQRDAVLLPDLATCRLCLEDIFDPENRRYLYPFTNCTACGPRYSILCELPYDRANTTMSGFSMCAECAREYADPQDRRFHAEPIACDTCGPQIALWDRHGDRIKVRGEALDGAAAIIRSGGIAAVKGLGGFHLLTDARNAEAVRTLRSRKRRPNKPFALMVPSLEVAEHLCFVNADEKSLLASSEAPIVLLRQRAVTGVTEDVAPGLCELGLMLPYTPLHHLLLHRLGFPIVVTSANLSGEPIVANEDEALARLGHLADVFLIHDRPIAQASEDSVMRVILEAPQAIRCGRGRAPLALPVDSLGLGNHLSVLALGGHFKTAATLLINDKATVGQHIGDLSTLAAEHTLAEAAGTLEALRGSKAAVIACDQHPDYATTRLAERMGRPVVPVQHHVAHVVSVMAEHGLSGPVLGIAWDGTGLGPDGTIWGGEFLQVRNDSWMRKAHLRPFRLPGAETAIREPRRSAVGMLYEAFGACGVVENTHLACIAAFSEPEREILCQMLERGIQSPWTSSAGRLFDAFAAILGLTPVSSHEGEAPMRLEALADASSCAPYPFDINAPQGCPLVIDWFPMVHAVLQDLAADVRNRTIAGRIHGTFAAMMLAIVESTDVGTIALTGGCFQNRLLTELAARQIEQAGRQVVLARALPPHDGGLSLGQAVWARRAAQKE</sequence>
<dbReference type="GO" id="GO:0003998">
    <property type="term" value="F:acylphosphatase activity"/>
    <property type="evidence" value="ECO:0007669"/>
    <property type="project" value="UniProtKB-EC"/>
</dbReference>
<dbReference type="GO" id="GO:0051604">
    <property type="term" value="P:protein maturation"/>
    <property type="evidence" value="ECO:0007669"/>
    <property type="project" value="TreeGrafter"/>
</dbReference>
<dbReference type="Proteomes" id="UP000004699">
    <property type="component" value="Unassembled WGS sequence"/>
</dbReference>
<keyword evidence="4" id="KW-0479">Metal-binding</keyword>
<feature type="active site" evidence="9">
    <location>
        <position position="47"/>
    </location>
</feature>
<dbReference type="eggNOG" id="COG0068">
    <property type="taxonomic scope" value="Bacteria"/>
</dbReference>
<dbReference type="Pfam" id="PF17788">
    <property type="entry name" value="HypF_C"/>
    <property type="match status" value="1"/>
</dbReference>
<comment type="catalytic activity">
    <reaction evidence="7 8">
        <text>C-terminal L-cysteinyl-[HypE protein] + carbamoyl phosphate + ATP + H2O = C-terminal S-carboxamide-L-cysteinyl-[HypE protein] + AMP + phosphate + diphosphate + H(+)</text>
        <dbReference type="Rhea" id="RHEA:55636"/>
        <dbReference type="Rhea" id="RHEA-COMP:14247"/>
        <dbReference type="Rhea" id="RHEA-COMP:14392"/>
        <dbReference type="ChEBI" id="CHEBI:15377"/>
        <dbReference type="ChEBI" id="CHEBI:15378"/>
        <dbReference type="ChEBI" id="CHEBI:30616"/>
        <dbReference type="ChEBI" id="CHEBI:33019"/>
        <dbReference type="ChEBI" id="CHEBI:43474"/>
        <dbReference type="ChEBI" id="CHEBI:58228"/>
        <dbReference type="ChEBI" id="CHEBI:76913"/>
        <dbReference type="ChEBI" id="CHEBI:139126"/>
        <dbReference type="ChEBI" id="CHEBI:456215"/>
    </reaction>
</comment>
<dbReference type="RefSeq" id="WP_009019022.1">
    <property type="nucleotide sequence ID" value="NZ_DS999411.1"/>
</dbReference>
<comment type="pathway">
    <text evidence="1 8">Protein modification; [NiFe] hydrogenase maturation.</text>
</comment>
<dbReference type="Gene3D" id="3.30.420.360">
    <property type="match status" value="1"/>
</dbReference>
<dbReference type="AlphaFoldDB" id="B8KXU6"/>
<dbReference type="GO" id="GO:0008270">
    <property type="term" value="F:zinc ion binding"/>
    <property type="evidence" value="ECO:0007669"/>
    <property type="project" value="UniProtKB-KW"/>
</dbReference>
<dbReference type="InterPro" id="IPR036046">
    <property type="entry name" value="Acylphosphatase-like_dom_sf"/>
</dbReference>
<dbReference type="Pfam" id="PF00708">
    <property type="entry name" value="Acylphosphatase"/>
    <property type="match status" value="1"/>
</dbReference>
<dbReference type="Pfam" id="PF01300">
    <property type="entry name" value="Sua5_yciO_yrdC"/>
    <property type="match status" value="1"/>
</dbReference>
<keyword evidence="5" id="KW-0863">Zinc-finger</keyword>
<dbReference type="GO" id="GO:0003725">
    <property type="term" value="F:double-stranded RNA binding"/>
    <property type="evidence" value="ECO:0007669"/>
    <property type="project" value="InterPro"/>
</dbReference>
<dbReference type="InterPro" id="IPR011125">
    <property type="entry name" value="Znf_HypF"/>
</dbReference>
<accession>B8KXU6</accession>
<evidence type="ECO:0000256" key="9">
    <source>
        <dbReference type="PROSITE-ProRule" id="PRU00520"/>
    </source>
</evidence>
<evidence type="ECO:0000256" key="3">
    <source>
        <dbReference type="ARBA" id="ARBA00022598"/>
    </source>
</evidence>